<gene>
    <name evidence="1" type="ORF">EIK76_01295</name>
</gene>
<keyword evidence="2" id="KW-1185">Reference proteome</keyword>
<dbReference type="EMBL" id="RRCF01000001">
    <property type="protein sequence ID" value="RRJ22750.1"/>
    <property type="molecule type" value="Genomic_DNA"/>
</dbReference>
<comment type="caution">
    <text evidence="1">The sequence shown here is derived from an EMBL/GenBank/DDBJ whole genome shotgun (WGS) entry which is preliminary data.</text>
</comment>
<reference evidence="1 2" key="1">
    <citation type="submission" date="2018-11" db="EMBL/GenBank/DDBJ databases">
        <title>Draft genome analysis of Rheinheimera mesophila isolated from an industrial waste site.</title>
        <authorList>
            <person name="Yu Q."/>
            <person name="Qi Y."/>
            <person name="Zhang H."/>
            <person name="Lu Y."/>
            <person name="Pu J."/>
        </authorList>
    </citation>
    <scope>NUCLEOTIDE SEQUENCE [LARGE SCALE GENOMIC DNA]</scope>
    <source>
        <strain evidence="1 2">IITR13</strain>
    </source>
</reference>
<dbReference type="Proteomes" id="UP000276260">
    <property type="component" value="Unassembled WGS sequence"/>
</dbReference>
<protein>
    <submittedName>
        <fullName evidence="1">Uncharacterized protein</fullName>
    </submittedName>
</protein>
<organism evidence="1 2">
    <name type="scientific">Rheinheimera mesophila</name>
    <dbReference type="NCBI Taxonomy" id="1547515"/>
    <lineage>
        <taxon>Bacteria</taxon>
        <taxon>Pseudomonadati</taxon>
        <taxon>Pseudomonadota</taxon>
        <taxon>Gammaproteobacteria</taxon>
        <taxon>Chromatiales</taxon>
        <taxon>Chromatiaceae</taxon>
        <taxon>Rheinheimera</taxon>
    </lineage>
</organism>
<sequence>MSQQSNTAAAAGITNFRVPAGRAVAVLKDKLQGLMAIAPVGYSNSGAEVHERIGFIQQIKPDPTCEHAAFDFLYTDEEGTAETTIVDDEEITLCLLPNQMHLLAKFHRNASASWVFEAYEKGEGLQS</sequence>
<evidence type="ECO:0000313" key="1">
    <source>
        <dbReference type="EMBL" id="RRJ22750.1"/>
    </source>
</evidence>
<dbReference type="RefSeq" id="WP_046521538.1">
    <property type="nucleotide sequence ID" value="NZ_LAVS01000098.1"/>
</dbReference>
<dbReference type="AlphaFoldDB" id="A0A3P3QQL3"/>
<name>A0A3P3QQL3_9GAMM</name>
<evidence type="ECO:0000313" key="2">
    <source>
        <dbReference type="Proteomes" id="UP000276260"/>
    </source>
</evidence>
<proteinExistence type="predicted"/>
<accession>A0A3P3QQL3</accession>